<organism evidence="1">
    <name type="scientific">marine sediment metagenome</name>
    <dbReference type="NCBI Taxonomy" id="412755"/>
    <lineage>
        <taxon>unclassified sequences</taxon>
        <taxon>metagenomes</taxon>
        <taxon>ecological metagenomes</taxon>
    </lineage>
</organism>
<dbReference type="AlphaFoldDB" id="A0A0F9THD4"/>
<accession>A0A0F9THD4</accession>
<protein>
    <submittedName>
        <fullName evidence="1">Uncharacterized protein</fullName>
    </submittedName>
</protein>
<gene>
    <name evidence="1" type="ORF">LCGC14_0728850</name>
</gene>
<sequence>MNRLERNAPEGENGPFNLNMLVRMTPLSDGFEFTDKDGNIKIWEVEGYFKWLKSKLPHAQDIFIKIHTHVLEDNEMCELGAFIDNKKIRRR</sequence>
<reference evidence="1" key="1">
    <citation type="journal article" date="2015" name="Nature">
        <title>Complex archaea that bridge the gap between prokaryotes and eukaryotes.</title>
        <authorList>
            <person name="Spang A."/>
            <person name="Saw J.H."/>
            <person name="Jorgensen S.L."/>
            <person name="Zaremba-Niedzwiedzka K."/>
            <person name="Martijn J."/>
            <person name="Lind A.E."/>
            <person name="van Eijk R."/>
            <person name="Schleper C."/>
            <person name="Guy L."/>
            <person name="Ettema T.J."/>
        </authorList>
    </citation>
    <scope>NUCLEOTIDE SEQUENCE</scope>
</reference>
<proteinExistence type="predicted"/>
<dbReference type="EMBL" id="LAZR01001681">
    <property type="protein sequence ID" value="KKN40863.1"/>
    <property type="molecule type" value="Genomic_DNA"/>
</dbReference>
<comment type="caution">
    <text evidence="1">The sequence shown here is derived from an EMBL/GenBank/DDBJ whole genome shotgun (WGS) entry which is preliminary data.</text>
</comment>
<name>A0A0F9THD4_9ZZZZ</name>
<evidence type="ECO:0000313" key="1">
    <source>
        <dbReference type="EMBL" id="KKN40863.1"/>
    </source>
</evidence>